<sequence>MKHLSVLFCIFALALCSCGSSFESGEAYYQSGNYEKAISSLNKSLFFNITDLKALHLRARAYEEIGDFENSAKDYKTIIKLKPTYAQAHAGLGSLAFKLKDYKTAEKHLLIASYHDVEDFDILFLLGRAMIVNENYKSAEEFLELARDLRPKEPMVYYYQGIARGKLGDPAGTAGAFNMYVTLEPENIQGLYNRGFAYMTIGMKEWALEDFDKVLKLNPKHYEAMARRGVCLAKQNPSKACADLSLAAKNGSKYAQENLTKYCQ</sequence>
<feature type="repeat" description="TPR" evidence="3">
    <location>
        <begin position="52"/>
        <end position="85"/>
    </location>
</feature>
<evidence type="ECO:0000256" key="2">
    <source>
        <dbReference type="ARBA" id="ARBA00022803"/>
    </source>
</evidence>
<evidence type="ECO:0000313" key="5">
    <source>
        <dbReference type="EMBL" id="MBS9523090.1"/>
    </source>
</evidence>
<dbReference type="SUPFAM" id="SSF81901">
    <property type="entry name" value="HCP-like"/>
    <property type="match status" value="1"/>
</dbReference>
<dbReference type="GO" id="GO:0046813">
    <property type="term" value="P:receptor-mediated virion attachment to host cell"/>
    <property type="evidence" value="ECO:0007669"/>
    <property type="project" value="TreeGrafter"/>
</dbReference>
<dbReference type="PROSITE" id="PS50005">
    <property type="entry name" value="TPR"/>
    <property type="match status" value="2"/>
</dbReference>
<dbReference type="AlphaFoldDB" id="A0AAP2CG02"/>
<dbReference type="Pfam" id="PF13432">
    <property type="entry name" value="TPR_16"/>
    <property type="match status" value="1"/>
</dbReference>
<feature type="signal peptide" evidence="4">
    <location>
        <begin position="1"/>
        <end position="19"/>
    </location>
</feature>
<dbReference type="InterPro" id="IPR050498">
    <property type="entry name" value="Ycf3"/>
</dbReference>
<evidence type="ECO:0000256" key="4">
    <source>
        <dbReference type="SAM" id="SignalP"/>
    </source>
</evidence>
<dbReference type="Pfam" id="PF00515">
    <property type="entry name" value="TPR_1"/>
    <property type="match status" value="1"/>
</dbReference>
<dbReference type="PANTHER" id="PTHR44858">
    <property type="entry name" value="TETRATRICOPEPTIDE REPEAT PROTEIN 6"/>
    <property type="match status" value="1"/>
</dbReference>
<keyword evidence="6" id="KW-1185">Reference proteome</keyword>
<dbReference type="PANTHER" id="PTHR44858:SF1">
    <property type="entry name" value="UDP-N-ACETYLGLUCOSAMINE--PEPTIDE N-ACETYLGLUCOSAMINYLTRANSFERASE SPINDLY-RELATED"/>
    <property type="match status" value="1"/>
</dbReference>
<dbReference type="Proteomes" id="UP001319104">
    <property type="component" value="Unassembled WGS sequence"/>
</dbReference>
<dbReference type="PROSITE" id="PS51257">
    <property type="entry name" value="PROKAR_LIPOPROTEIN"/>
    <property type="match status" value="1"/>
</dbReference>
<name>A0AAP2CG02_9BACT</name>
<accession>A0AAP2CG02</accession>
<reference evidence="5 6" key="1">
    <citation type="submission" date="2021-05" db="EMBL/GenBank/DDBJ databases">
        <authorList>
            <person name="Zhang Z.D."/>
            <person name="Osman G."/>
        </authorList>
    </citation>
    <scope>NUCLEOTIDE SEQUENCE [LARGE SCALE GENOMIC DNA]</scope>
    <source>
        <strain evidence="5 6">KCTC 32217</strain>
    </source>
</reference>
<dbReference type="InterPro" id="IPR011990">
    <property type="entry name" value="TPR-like_helical_dom_sf"/>
</dbReference>
<dbReference type="EMBL" id="JAHCMY010000001">
    <property type="protein sequence ID" value="MBS9523090.1"/>
    <property type="molecule type" value="Genomic_DNA"/>
</dbReference>
<keyword evidence="1" id="KW-0677">Repeat</keyword>
<proteinExistence type="predicted"/>
<gene>
    <name evidence="5" type="ORF">KI659_03580</name>
</gene>
<dbReference type="InterPro" id="IPR019734">
    <property type="entry name" value="TPR_rpt"/>
</dbReference>
<keyword evidence="2 3" id="KW-0802">TPR repeat</keyword>
<feature type="repeat" description="TPR" evidence="3">
    <location>
        <begin position="188"/>
        <end position="221"/>
    </location>
</feature>
<protein>
    <submittedName>
        <fullName evidence="5">Tetratricopeptide repeat protein</fullName>
    </submittedName>
</protein>
<dbReference type="GO" id="GO:0009279">
    <property type="term" value="C:cell outer membrane"/>
    <property type="evidence" value="ECO:0007669"/>
    <property type="project" value="TreeGrafter"/>
</dbReference>
<dbReference type="RefSeq" id="WP_213943954.1">
    <property type="nucleotide sequence ID" value="NZ_JAHBGI010000003.1"/>
</dbReference>
<comment type="caution">
    <text evidence="5">The sequence shown here is derived from an EMBL/GenBank/DDBJ whole genome shotgun (WGS) entry which is preliminary data.</text>
</comment>
<dbReference type="SMART" id="SM00028">
    <property type="entry name" value="TPR"/>
    <property type="match status" value="6"/>
</dbReference>
<organism evidence="5 6">
    <name type="scientific">Litoribacter ruber</name>
    <dbReference type="NCBI Taxonomy" id="702568"/>
    <lineage>
        <taxon>Bacteria</taxon>
        <taxon>Pseudomonadati</taxon>
        <taxon>Bacteroidota</taxon>
        <taxon>Cytophagia</taxon>
        <taxon>Cytophagales</taxon>
        <taxon>Cyclobacteriaceae</taxon>
        <taxon>Litoribacter</taxon>
    </lineage>
</organism>
<feature type="chain" id="PRO_5042820322" evidence="4">
    <location>
        <begin position="20"/>
        <end position="264"/>
    </location>
</feature>
<dbReference type="Pfam" id="PF13181">
    <property type="entry name" value="TPR_8"/>
    <property type="match status" value="1"/>
</dbReference>
<dbReference type="Gene3D" id="1.25.40.10">
    <property type="entry name" value="Tetratricopeptide repeat domain"/>
    <property type="match status" value="2"/>
</dbReference>
<keyword evidence="4" id="KW-0732">Signal</keyword>
<evidence type="ECO:0000256" key="1">
    <source>
        <dbReference type="ARBA" id="ARBA00022737"/>
    </source>
</evidence>
<evidence type="ECO:0000313" key="6">
    <source>
        <dbReference type="Proteomes" id="UP001319104"/>
    </source>
</evidence>
<evidence type="ECO:0000256" key="3">
    <source>
        <dbReference type="PROSITE-ProRule" id="PRU00339"/>
    </source>
</evidence>